<dbReference type="GO" id="GO:0009847">
    <property type="term" value="P:spore germination"/>
    <property type="evidence" value="ECO:0007669"/>
    <property type="project" value="InterPro"/>
</dbReference>
<reference evidence="9 10" key="1">
    <citation type="submission" date="2016-01" db="EMBL/GenBank/DDBJ databases">
        <title>Complete Genome Sequence of Paenibacillus yonginensis DCY84, a novel Plant Growth-Promoting Bacteria with Elicitation of Induced Systemic Resistance.</title>
        <authorList>
            <person name="Kim Y.J."/>
            <person name="Yang D.C."/>
            <person name="Sukweenadhi J."/>
        </authorList>
    </citation>
    <scope>NUCLEOTIDE SEQUENCE [LARGE SCALE GENOMIC DNA]</scope>
    <source>
        <strain evidence="9 10">DCY84</strain>
    </source>
</reference>
<keyword evidence="10" id="KW-1185">Reference proteome</keyword>
<dbReference type="NCBIfam" id="TIGR00912">
    <property type="entry name" value="2A0309"/>
    <property type="match status" value="1"/>
</dbReference>
<evidence type="ECO:0000313" key="9">
    <source>
        <dbReference type="EMBL" id="ANS74254.1"/>
    </source>
</evidence>
<keyword evidence="3" id="KW-0813">Transport</keyword>
<keyword evidence="6 8" id="KW-1133">Transmembrane helix</keyword>
<dbReference type="STRING" id="1462996.AWM70_06375"/>
<evidence type="ECO:0000256" key="1">
    <source>
        <dbReference type="ARBA" id="ARBA00004141"/>
    </source>
</evidence>
<proteinExistence type="inferred from homology"/>
<protein>
    <submittedName>
        <fullName evidence="9">Uncharacterized protein</fullName>
    </submittedName>
</protein>
<evidence type="ECO:0000256" key="4">
    <source>
        <dbReference type="ARBA" id="ARBA00022544"/>
    </source>
</evidence>
<dbReference type="EMBL" id="CP014167">
    <property type="protein sequence ID" value="ANS74254.1"/>
    <property type="molecule type" value="Genomic_DNA"/>
</dbReference>
<sequence length="323" mass="35999">MLRISKYQLFAMVVIFQLGTTIIFGFASSAGRDAWISSLLVTVLGSIVVGGYLLIFRLTGGLTLVEWPTALLGKWIGMPIAWLYPFVFIYDGARIVSDIRFLFPITILHGTPNWIIGISFLAVVAYALYSGFEVVARMLSIFFPLLVVFLLAETVLLGFSGRINLLNLLPVLGEGWNRVFQTIWPLGITQTFGETIEFAMFWGYLDSKDRAQLGRIMVGGCVLSGLCITLYILLGSACMGESIYKQMMYPVFALLKLPNIFDLLDNLDAVGVIYLVITAFGKLSLHLFAAVFCIRKLLGARKDWGIITFLCPLVFFYFHDDGD</sequence>
<feature type="transmembrane region" description="Helical" evidence="8">
    <location>
        <begin position="101"/>
        <end position="129"/>
    </location>
</feature>
<accession>A0A1B1MYJ3</accession>
<feature type="transmembrane region" description="Helical" evidence="8">
    <location>
        <begin position="34"/>
        <end position="55"/>
    </location>
</feature>
<feature type="transmembrane region" description="Helical" evidence="8">
    <location>
        <begin position="141"/>
        <end position="163"/>
    </location>
</feature>
<dbReference type="Proteomes" id="UP000092573">
    <property type="component" value="Chromosome"/>
</dbReference>
<dbReference type="RefSeq" id="WP_068694850.1">
    <property type="nucleotide sequence ID" value="NZ_CP014167.1"/>
</dbReference>
<dbReference type="AlphaFoldDB" id="A0A1B1MYJ3"/>
<gene>
    <name evidence="9" type="ORF">AWM70_06375</name>
</gene>
<dbReference type="KEGG" id="pyg:AWM70_06375"/>
<evidence type="ECO:0000256" key="8">
    <source>
        <dbReference type="SAM" id="Phobius"/>
    </source>
</evidence>
<feature type="transmembrane region" description="Helical" evidence="8">
    <location>
        <begin position="183"/>
        <end position="204"/>
    </location>
</feature>
<evidence type="ECO:0000256" key="2">
    <source>
        <dbReference type="ARBA" id="ARBA00007998"/>
    </source>
</evidence>
<dbReference type="InterPro" id="IPR004761">
    <property type="entry name" value="Spore_GerAB"/>
</dbReference>
<evidence type="ECO:0000313" key="10">
    <source>
        <dbReference type="Proteomes" id="UP000092573"/>
    </source>
</evidence>
<evidence type="ECO:0000256" key="3">
    <source>
        <dbReference type="ARBA" id="ARBA00022448"/>
    </source>
</evidence>
<dbReference type="PANTHER" id="PTHR34975">
    <property type="entry name" value="SPORE GERMINATION PROTEIN A2"/>
    <property type="match status" value="1"/>
</dbReference>
<dbReference type="OrthoDB" id="1891864at2"/>
<feature type="transmembrane region" description="Helical" evidence="8">
    <location>
        <begin position="67"/>
        <end position="89"/>
    </location>
</feature>
<keyword evidence="7 8" id="KW-0472">Membrane</keyword>
<evidence type="ECO:0000256" key="5">
    <source>
        <dbReference type="ARBA" id="ARBA00022692"/>
    </source>
</evidence>
<evidence type="ECO:0000256" key="6">
    <source>
        <dbReference type="ARBA" id="ARBA00022989"/>
    </source>
</evidence>
<feature type="transmembrane region" description="Helical" evidence="8">
    <location>
        <begin position="272"/>
        <end position="292"/>
    </location>
</feature>
<feature type="transmembrane region" description="Helical" evidence="8">
    <location>
        <begin position="216"/>
        <end position="234"/>
    </location>
</feature>
<name>A0A1B1MYJ3_9BACL</name>
<dbReference type="GO" id="GO:0016020">
    <property type="term" value="C:membrane"/>
    <property type="evidence" value="ECO:0007669"/>
    <property type="project" value="UniProtKB-SubCell"/>
</dbReference>
<feature type="transmembrane region" description="Helical" evidence="8">
    <location>
        <begin position="7"/>
        <end position="28"/>
    </location>
</feature>
<dbReference type="PANTHER" id="PTHR34975:SF2">
    <property type="entry name" value="SPORE GERMINATION PROTEIN A2"/>
    <property type="match status" value="1"/>
</dbReference>
<feature type="transmembrane region" description="Helical" evidence="8">
    <location>
        <begin position="304"/>
        <end position="319"/>
    </location>
</feature>
<comment type="similarity">
    <text evidence="2">Belongs to the amino acid-polyamine-organocation (APC) superfamily. Spore germination protein (SGP) (TC 2.A.3.9) family.</text>
</comment>
<keyword evidence="5 8" id="KW-0812">Transmembrane</keyword>
<evidence type="ECO:0000256" key="7">
    <source>
        <dbReference type="ARBA" id="ARBA00023136"/>
    </source>
</evidence>
<dbReference type="Pfam" id="PF03845">
    <property type="entry name" value="Spore_permease"/>
    <property type="match status" value="1"/>
</dbReference>
<keyword evidence="4" id="KW-0309">Germination</keyword>
<organism evidence="9 10">
    <name type="scientific">Paenibacillus yonginensis</name>
    <dbReference type="NCBI Taxonomy" id="1462996"/>
    <lineage>
        <taxon>Bacteria</taxon>
        <taxon>Bacillati</taxon>
        <taxon>Bacillota</taxon>
        <taxon>Bacilli</taxon>
        <taxon>Bacillales</taxon>
        <taxon>Paenibacillaceae</taxon>
        <taxon>Paenibacillus</taxon>
    </lineage>
</organism>
<comment type="subcellular location">
    <subcellularLocation>
        <location evidence="1">Membrane</location>
        <topology evidence="1">Multi-pass membrane protein</topology>
    </subcellularLocation>
</comment>